<evidence type="ECO:0000256" key="10">
    <source>
        <dbReference type="ARBA" id="ARBA00023145"/>
    </source>
</evidence>
<dbReference type="SUPFAM" id="SSF48619">
    <property type="entry name" value="Phospholipase A2, PLA2"/>
    <property type="match status" value="1"/>
</dbReference>
<accession>A0A7R9PTB7</accession>
<comment type="cofactor">
    <cofactor evidence="2">
        <name>Ca(2+)</name>
        <dbReference type="ChEBI" id="CHEBI:29108"/>
    </cofactor>
</comment>
<evidence type="ECO:0000256" key="8">
    <source>
        <dbReference type="ARBA" id="ARBA00022963"/>
    </source>
</evidence>
<comment type="catalytic activity">
    <reaction evidence="1">
        <text>a 1,2-diacyl-sn-glycero-3-phosphocholine + H2O = a 1-acyl-sn-glycero-3-phosphocholine + a fatty acid + H(+)</text>
        <dbReference type="Rhea" id="RHEA:15801"/>
        <dbReference type="ChEBI" id="CHEBI:15377"/>
        <dbReference type="ChEBI" id="CHEBI:15378"/>
        <dbReference type="ChEBI" id="CHEBI:28868"/>
        <dbReference type="ChEBI" id="CHEBI:57643"/>
        <dbReference type="ChEBI" id="CHEBI:58168"/>
        <dbReference type="EC" id="3.1.1.4"/>
    </reaction>
</comment>
<organism evidence="12">
    <name type="scientific">Medioppia subpectinata</name>
    <dbReference type="NCBI Taxonomy" id="1979941"/>
    <lineage>
        <taxon>Eukaryota</taxon>
        <taxon>Metazoa</taxon>
        <taxon>Ecdysozoa</taxon>
        <taxon>Arthropoda</taxon>
        <taxon>Chelicerata</taxon>
        <taxon>Arachnida</taxon>
        <taxon>Acari</taxon>
        <taxon>Acariformes</taxon>
        <taxon>Sarcoptiformes</taxon>
        <taxon>Oribatida</taxon>
        <taxon>Brachypylina</taxon>
        <taxon>Oppioidea</taxon>
        <taxon>Oppiidae</taxon>
        <taxon>Medioppia</taxon>
    </lineage>
</organism>
<evidence type="ECO:0000256" key="1">
    <source>
        <dbReference type="ARBA" id="ARBA00001604"/>
    </source>
</evidence>
<dbReference type="GO" id="GO:0016042">
    <property type="term" value="P:lipid catabolic process"/>
    <property type="evidence" value="ECO:0007669"/>
    <property type="project" value="UniProtKB-KW"/>
</dbReference>
<evidence type="ECO:0000256" key="7">
    <source>
        <dbReference type="ARBA" id="ARBA00022837"/>
    </source>
</evidence>
<reference evidence="12" key="1">
    <citation type="submission" date="2020-11" db="EMBL/GenBank/DDBJ databases">
        <authorList>
            <person name="Tran Van P."/>
        </authorList>
    </citation>
    <scope>NUCLEOTIDE SEQUENCE</scope>
</reference>
<evidence type="ECO:0000313" key="12">
    <source>
        <dbReference type="EMBL" id="CAD7619904.1"/>
    </source>
</evidence>
<dbReference type="GO" id="GO:0005576">
    <property type="term" value="C:extracellular region"/>
    <property type="evidence" value="ECO:0007669"/>
    <property type="project" value="UniProtKB-SubCell"/>
</dbReference>
<keyword evidence="10" id="KW-0865">Zymogen</keyword>
<dbReference type="GO" id="GO:0006644">
    <property type="term" value="P:phospholipid metabolic process"/>
    <property type="evidence" value="ECO:0007669"/>
    <property type="project" value="InterPro"/>
</dbReference>
<evidence type="ECO:0000256" key="3">
    <source>
        <dbReference type="ARBA" id="ARBA00004613"/>
    </source>
</evidence>
<evidence type="ECO:0000313" key="13">
    <source>
        <dbReference type="Proteomes" id="UP000759131"/>
    </source>
</evidence>
<protein>
    <recommendedName>
        <fullName evidence="11">Phospholipase A2-like central domain-containing protein</fullName>
    </recommendedName>
</protein>
<keyword evidence="13" id="KW-1185">Reference proteome</keyword>
<feature type="domain" description="Phospholipase A2-like central" evidence="11">
    <location>
        <begin position="13"/>
        <end position="71"/>
    </location>
</feature>
<dbReference type="Gene3D" id="1.20.90.10">
    <property type="entry name" value="Phospholipase A2 domain"/>
    <property type="match status" value="1"/>
</dbReference>
<proteinExistence type="inferred from homology"/>
<evidence type="ECO:0000259" key="11">
    <source>
        <dbReference type="Pfam" id="PF05826"/>
    </source>
</evidence>
<dbReference type="Proteomes" id="UP000759131">
    <property type="component" value="Unassembled WGS sequence"/>
</dbReference>
<dbReference type="EMBL" id="OC854652">
    <property type="protein sequence ID" value="CAD7619904.1"/>
    <property type="molecule type" value="Genomic_DNA"/>
</dbReference>
<dbReference type="GO" id="GO:0050482">
    <property type="term" value="P:arachidonate secretion"/>
    <property type="evidence" value="ECO:0007669"/>
    <property type="project" value="InterPro"/>
</dbReference>
<dbReference type="AlphaFoldDB" id="A0A7R9PTB7"/>
<gene>
    <name evidence="12" type="ORF">OSB1V03_LOCUS401</name>
</gene>
<name>A0A7R9PTB7_9ACAR</name>
<dbReference type="GO" id="GO:0004623">
    <property type="term" value="F:phospholipase A2 activity"/>
    <property type="evidence" value="ECO:0007669"/>
    <property type="project" value="UniProtKB-EC"/>
</dbReference>
<keyword evidence="7" id="KW-0106">Calcium</keyword>
<evidence type="ECO:0000256" key="9">
    <source>
        <dbReference type="ARBA" id="ARBA00023098"/>
    </source>
</evidence>
<keyword evidence="8" id="KW-0442">Lipid degradation</keyword>
<dbReference type="PANTHER" id="PTHR12253">
    <property type="entry name" value="RH14732P"/>
    <property type="match status" value="1"/>
</dbReference>
<evidence type="ECO:0000256" key="2">
    <source>
        <dbReference type="ARBA" id="ARBA00001913"/>
    </source>
</evidence>
<evidence type="ECO:0000256" key="4">
    <source>
        <dbReference type="ARBA" id="ARBA00009659"/>
    </source>
</evidence>
<keyword evidence="5" id="KW-0964">Secreted</keyword>
<dbReference type="InterPro" id="IPR033113">
    <property type="entry name" value="PLA2_histidine"/>
</dbReference>
<comment type="subcellular location">
    <subcellularLocation>
        <location evidence="3">Secreted</location>
    </subcellularLocation>
</comment>
<dbReference type="EMBL" id="CAJPIZ010000077">
    <property type="protein sequence ID" value="CAG2100334.1"/>
    <property type="molecule type" value="Genomic_DNA"/>
</dbReference>
<dbReference type="PROSITE" id="PS00118">
    <property type="entry name" value="PA2_HIS"/>
    <property type="match status" value="1"/>
</dbReference>
<dbReference type="InterPro" id="IPR036444">
    <property type="entry name" value="PLipase_A2_dom_sf"/>
</dbReference>
<dbReference type="OrthoDB" id="6513890at2759"/>
<dbReference type="InterPro" id="IPR016090">
    <property type="entry name" value="PLA2-like_dom"/>
</dbReference>
<keyword evidence="6" id="KW-0378">Hydrolase</keyword>
<evidence type="ECO:0000256" key="5">
    <source>
        <dbReference type="ARBA" id="ARBA00022525"/>
    </source>
</evidence>
<sequence>MDDRMKRELKLTFPKTKWCGPGNTATGYDDLGQLRDLDSCCREHDLCPHSLSPDISHCECDNRLRLCLQPLLAVSQSARIIRVAVVEEKDWTQKR</sequence>
<dbReference type="Pfam" id="PF05826">
    <property type="entry name" value="Phospholip_A2_2"/>
    <property type="match status" value="1"/>
</dbReference>
<keyword evidence="9" id="KW-0443">Lipid metabolism</keyword>
<evidence type="ECO:0000256" key="6">
    <source>
        <dbReference type="ARBA" id="ARBA00022801"/>
    </source>
</evidence>
<comment type="similarity">
    <text evidence="4">Belongs to the phospholipase A2 family. Group III subfamily.</text>
</comment>